<organism evidence="2 3">
    <name type="scientific">Trifolium medium</name>
    <dbReference type="NCBI Taxonomy" id="97028"/>
    <lineage>
        <taxon>Eukaryota</taxon>
        <taxon>Viridiplantae</taxon>
        <taxon>Streptophyta</taxon>
        <taxon>Embryophyta</taxon>
        <taxon>Tracheophyta</taxon>
        <taxon>Spermatophyta</taxon>
        <taxon>Magnoliopsida</taxon>
        <taxon>eudicotyledons</taxon>
        <taxon>Gunneridae</taxon>
        <taxon>Pentapetalae</taxon>
        <taxon>rosids</taxon>
        <taxon>fabids</taxon>
        <taxon>Fabales</taxon>
        <taxon>Fabaceae</taxon>
        <taxon>Papilionoideae</taxon>
        <taxon>50 kb inversion clade</taxon>
        <taxon>NPAAA clade</taxon>
        <taxon>Hologalegina</taxon>
        <taxon>IRL clade</taxon>
        <taxon>Trifolieae</taxon>
        <taxon>Trifolium</taxon>
    </lineage>
</organism>
<reference evidence="2 3" key="1">
    <citation type="journal article" date="2018" name="Front. Plant Sci.">
        <title>Red Clover (Trifolium pratense) and Zigzag Clover (T. medium) - A Picture of Genomic Similarities and Differences.</title>
        <authorList>
            <person name="Dluhosova J."/>
            <person name="Istvanek J."/>
            <person name="Nedelnik J."/>
            <person name="Repkova J."/>
        </authorList>
    </citation>
    <scope>NUCLEOTIDE SEQUENCE [LARGE SCALE GENOMIC DNA]</scope>
    <source>
        <strain evidence="3">cv. 10/8</strain>
        <tissue evidence="2">Leaf</tissue>
    </source>
</reference>
<keyword evidence="3" id="KW-1185">Reference proteome</keyword>
<proteinExistence type="predicted"/>
<protein>
    <submittedName>
        <fullName evidence="2">Uncharacterized protein</fullName>
    </submittedName>
</protein>
<accession>A0A392W2B9</accession>
<feature type="compositionally biased region" description="Low complexity" evidence="1">
    <location>
        <begin position="1"/>
        <end position="22"/>
    </location>
</feature>
<evidence type="ECO:0000313" key="2">
    <source>
        <dbReference type="EMBL" id="MCI93371.1"/>
    </source>
</evidence>
<sequence>MKTRKSASVFSSSFPFPESPRSGGLGGEIFRNSVIASGELAPREPVSGGCGGG</sequence>
<dbReference type="EMBL" id="LXQA011327428">
    <property type="protein sequence ID" value="MCI93371.1"/>
    <property type="molecule type" value="Genomic_DNA"/>
</dbReference>
<dbReference type="AlphaFoldDB" id="A0A392W2B9"/>
<evidence type="ECO:0000256" key="1">
    <source>
        <dbReference type="SAM" id="MobiDB-lite"/>
    </source>
</evidence>
<dbReference type="Proteomes" id="UP000265520">
    <property type="component" value="Unassembled WGS sequence"/>
</dbReference>
<feature type="non-terminal residue" evidence="2">
    <location>
        <position position="53"/>
    </location>
</feature>
<comment type="caution">
    <text evidence="2">The sequence shown here is derived from an EMBL/GenBank/DDBJ whole genome shotgun (WGS) entry which is preliminary data.</text>
</comment>
<evidence type="ECO:0000313" key="3">
    <source>
        <dbReference type="Proteomes" id="UP000265520"/>
    </source>
</evidence>
<name>A0A392W2B9_9FABA</name>
<feature type="region of interest" description="Disordered" evidence="1">
    <location>
        <begin position="1"/>
        <end position="28"/>
    </location>
</feature>